<protein>
    <recommendedName>
        <fullName evidence="1">ThuA-like domain-containing protein</fullName>
    </recommendedName>
</protein>
<dbReference type="RefSeq" id="WP_112332912.1">
    <property type="nucleotide sequence ID" value="NZ_JADPHD010000003.1"/>
</dbReference>
<organism evidence="2 3">
    <name type="scientific">Hydrogeniiclostridium mannosilyticum</name>
    <dbReference type="NCBI Taxonomy" id="2764322"/>
    <lineage>
        <taxon>Bacteria</taxon>
        <taxon>Bacillati</taxon>
        <taxon>Bacillota</taxon>
        <taxon>Clostridia</taxon>
        <taxon>Eubacteriales</taxon>
        <taxon>Acutalibacteraceae</taxon>
        <taxon>Hydrogeniiclostridium</taxon>
    </lineage>
</organism>
<proteinExistence type="predicted"/>
<dbReference type="Gene3D" id="3.40.50.880">
    <property type="match status" value="1"/>
</dbReference>
<evidence type="ECO:0000313" key="2">
    <source>
        <dbReference type="EMBL" id="RAQ28529.1"/>
    </source>
</evidence>
<dbReference type="Pfam" id="PF06283">
    <property type="entry name" value="ThuA"/>
    <property type="match status" value="1"/>
</dbReference>
<dbReference type="InterPro" id="IPR029010">
    <property type="entry name" value="ThuA-like"/>
</dbReference>
<dbReference type="InterPro" id="IPR029062">
    <property type="entry name" value="Class_I_gatase-like"/>
</dbReference>
<dbReference type="PANTHER" id="PTHR40469">
    <property type="entry name" value="SECRETED GLYCOSYL HYDROLASE"/>
    <property type="match status" value="1"/>
</dbReference>
<reference evidence="2 3" key="1">
    <citation type="submission" date="2018-06" db="EMBL/GenBank/DDBJ databases">
        <title>Noncontiguous genome sequence of Ruminococcaceae bacterium ASD2818.</title>
        <authorList>
            <person name="Chaplin A.V."/>
            <person name="Sokolova S.R."/>
            <person name="Kochetkova T.O."/>
            <person name="Goltsov A.Y."/>
            <person name="Trofimov D.Y."/>
            <person name="Efimov B.A."/>
        </authorList>
    </citation>
    <scope>NUCLEOTIDE SEQUENCE [LARGE SCALE GENOMIC DNA]</scope>
    <source>
        <strain evidence="2 3">ASD2818</strain>
    </source>
</reference>
<comment type="caution">
    <text evidence="2">The sequence shown here is derived from an EMBL/GenBank/DDBJ whole genome shotgun (WGS) entry which is preliminary data.</text>
</comment>
<dbReference type="SUPFAM" id="SSF52317">
    <property type="entry name" value="Class I glutamine amidotransferase-like"/>
    <property type="match status" value="1"/>
</dbReference>
<sequence>MKKVLIVQGGWDGHEPQLTSKRFAGLMAKNGYEVEISDTLDCLADAEALKELDLIVACWTMGAIRHEYVENVSKAVAAGVGLAGCHGGMCDSFREDTEWQFITGGQWVSHPGGDGIPYTVNICRGSSPIIEGLEDFPVCSEHYYLHVDPAIEVLATTRFPVVHYYHISNKPVDMPVAWTKFWGNGRVFYTSLGHHDDVFDKAPSAQILMERGMLWAAEGKAYAVKHGLTTERFENTAKMY</sequence>
<dbReference type="EMBL" id="QLYR01000005">
    <property type="protein sequence ID" value="RAQ28529.1"/>
    <property type="molecule type" value="Genomic_DNA"/>
</dbReference>
<gene>
    <name evidence="2" type="ORF">DPQ25_09425</name>
</gene>
<feature type="domain" description="ThuA-like" evidence="1">
    <location>
        <begin position="3"/>
        <end position="216"/>
    </location>
</feature>
<keyword evidence="3" id="KW-1185">Reference proteome</keyword>
<dbReference type="Proteomes" id="UP000249377">
    <property type="component" value="Unassembled WGS sequence"/>
</dbReference>
<evidence type="ECO:0000259" key="1">
    <source>
        <dbReference type="Pfam" id="PF06283"/>
    </source>
</evidence>
<accession>A0A328UB33</accession>
<dbReference type="PANTHER" id="PTHR40469:SF2">
    <property type="entry name" value="GALACTOSE-BINDING DOMAIN-LIKE SUPERFAMILY PROTEIN"/>
    <property type="match status" value="1"/>
</dbReference>
<evidence type="ECO:0000313" key="3">
    <source>
        <dbReference type="Proteomes" id="UP000249377"/>
    </source>
</evidence>
<dbReference type="AlphaFoldDB" id="A0A328UB33"/>
<name>A0A328UB33_9FIRM</name>